<protein>
    <submittedName>
        <fullName evidence="1">Uncharacterized protein</fullName>
    </submittedName>
</protein>
<dbReference type="PANTHER" id="PTHR32108:SF9">
    <property type="entry name" value="REVERSE TRANSCRIPTASE RNASE H-LIKE DOMAIN-CONTAINING PROTEIN"/>
    <property type="match status" value="1"/>
</dbReference>
<name>A0A371G2K8_MUCPR</name>
<dbReference type="AlphaFoldDB" id="A0A371G2K8"/>
<dbReference type="EMBL" id="QJKJ01006950">
    <property type="protein sequence ID" value="RDX84790.1"/>
    <property type="molecule type" value="Genomic_DNA"/>
</dbReference>
<evidence type="ECO:0000313" key="1">
    <source>
        <dbReference type="EMBL" id="RDX84790.1"/>
    </source>
</evidence>
<sequence>MEREMVTIGGRREDRARHLTREVHLNKQQHKLRQETRIVKKERLATAPPIPYILSSPPRENARAATIARTAQQNTRRPPKALAPIPMTYTELLPLLLEQKLVEVVPLKPLELLYPRSYDPNAKCDYHGRAVGHATERCWSLKHKV</sequence>
<dbReference type="Proteomes" id="UP000257109">
    <property type="component" value="Unassembled WGS sequence"/>
</dbReference>
<evidence type="ECO:0000313" key="2">
    <source>
        <dbReference type="Proteomes" id="UP000257109"/>
    </source>
</evidence>
<gene>
    <name evidence="1" type="ORF">CR513_34097</name>
</gene>
<reference evidence="1" key="1">
    <citation type="submission" date="2018-05" db="EMBL/GenBank/DDBJ databases">
        <title>Draft genome of Mucuna pruriens seed.</title>
        <authorList>
            <person name="Nnadi N.E."/>
            <person name="Vos R."/>
            <person name="Hasami M.H."/>
            <person name="Devisetty U.K."/>
            <person name="Aguiy J.C."/>
        </authorList>
    </citation>
    <scope>NUCLEOTIDE SEQUENCE [LARGE SCALE GENOMIC DNA]</scope>
    <source>
        <strain evidence="1">JCA_2017</strain>
    </source>
</reference>
<feature type="non-terminal residue" evidence="1">
    <location>
        <position position="1"/>
    </location>
</feature>
<comment type="caution">
    <text evidence="1">The sequence shown here is derived from an EMBL/GenBank/DDBJ whole genome shotgun (WGS) entry which is preliminary data.</text>
</comment>
<proteinExistence type="predicted"/>
<keyword evidence="2" id="KW-1185">Reference proteome</keyword>
<dbReference type="PANTHER" id="PTHR32108">
    <property type="entry name" value="DNA-DIRECTED RNA POLYMERASE SUBUNIT ALPHA"/>
    <property type="match status" value="1"/>
</dbReference>
<accession>A0A371G2K8</accession>
<organism evidence="1 2">
    <name type="scientific">Mucuna pruriens</name>
    <name type="common">Velvet bean</name>
    <name type="synonym">Dolichos pruriens</name>
    <dbReference type="NCBI Taxonomy" id="157652"/>
    <lineage>
        <taxon>Eukaryota</taxon>
        <taxon>Viridiplantae</taxon>
        <taxon>Streptophyta</taxon>
        <taxon>Embryophyta</taxon>
        <taxon>Tracheophyta</taxon>
        <taxon>Spermatophyta</taxon>
        <taxon>Magnoliopsida</taxon>
        <taxon>eudicotyledons</taxon>
        <taxon>Gunneridae</taxon>
        <taxon>Pentapetalae</taxon>
        <taxon>rosids</taxon>
        <taxon>fabids</taxon>
        <taxon>Fabales</taxon>
        <taxon>Fabaceae</taxon>
        <taxon>Papilionoideae</taxon>
        <taxon>50 kb inversion clade</taxon>
        <taxon>NPAAA clade</taxon>
        <taxon>indigoferoid/millettioid clade</taxon>
        <taxon>Phaseoleae</taxon>
        <taxon>Mucuna</taxon>
    </lineage>
</organism>